<dbReference type="AlphaFoldDB" id="A0A368H058"/>
<dbReference type="EMBL" id="JOJR01000040">
    <property type="protein sequence ID" value="RCN48979.1"/>
    <property type="molecule type" value="Genomic_DNA"/>
</dbReference>
<gene>
    <name evidence="2" type="ORF">ANCCAN_04961</name>
</gene>
<sequence length="76" mass="8572">MGVLFVVALCLYSVGSLTAIPIWYLIFKKRFLHTNFRILLFLVTFGGQSVSVLIYLRLICSALNCYATVCVFLCTL</sequence>
<dbReference type="Proteomes" id="UP000252519">
    <property type="component" value="Unassembled WGS sequence"/>
</dbReference>
<keyword evidence="3" id="KW-1185">Reference proteome</keyword>
<reference evidence="2 3" key="1">
    <citation type="submission" date="2014-10" db="EMBL/GenBank/DDBJ databases">
        <title>Draft genome of the hookworm Ancylostoma caninum.</title>
        <authorList>
            <person name="Mitreva M."/>
        </authorList>
    </citation>
    <scope>NUCLEOTIDE SEQUENCE [LARGE SCALE GENOMIC DNA]</scope>
    <source>
        <strain evidence="2 3">Baltimore</strain>
    </source>
</reference>
<feature type="transmembrane region" description="Helical" evidence="1">
    <location>
        <begin position="6"/>
        <end position="26"/>
    </location>
</feature>
<keyword evidence="1" id="KW-1133">Transmembrane helix</keyword>
<feature type="transmembrane region" description="Helical" evidence="1">
    <location>
        <begin position="38"/>
        <end position="58"/>
    </location>
</feature>
<proteinExistence type="predicted"/>
<keyword evidence="1" id="KW-0472">Membrane</keyword>
<keyword evidence="1" id="KW-0812">Transmembrane</keyword>
<evidence type="ECO:0000313" key="3">
    <source>
        <dbReference type="Proteomes" id="UP000252519"/>
    </source>
</evidence>
<dbReference type="OrthoDB" id="10314592at2759"/>
<evidence type="ECO:0000313" key="2">
    <source>
        <dbReference type="EMBL" id="RCN48979.1"/>
    </source>
</evidence>
<organism evidence="2 3">
    <name type="scientific">Ancylostoma caninum</name>
    <name type="common">Dog hookworm</name>
    <dbReference type="NCBI Taxonomy" id="29170"/>
    <lineage>
        <taxon>Eukaryota</taxon>
        <taxon>Metazoa</taxon>
        <taxon>Ecdysozoa</taxon>
        <taxon>Nematoda</taxon>
        <taxon>Chromadorea</taxon>
        <taxon>Rhabditida</taxon>
        <taxon>Rhabditina</taxon>
        <taxon>Rhabditomorpha</taxon>
        <taxon>Strongyloidea</taxon>
        <taxon>Ancylostomatidae</taxon>
        <taxon>Ancylostomatinae</taxon>
        <taxon>Ancylostoma</taxon>
    </lineage>
</organism>
<comment type="caution">
    <text evidence="2">The sequence shown here is derived from an EMBL/GenBank/DDBJ whole genome shotgun (WGS) entry which is preliminary data.</text>
</comment>
<name>A0A368H058_ANCCA</name>
<evidence type="ECO:0000256" key="1">
    <source>
        <dbReference type="SAM" id="Phobius"/>
    </source>
</evidence>
<protein>
    <submittedName>
        <fullName evidence="2">Uncharacterized protein</fullName>
    </submittedName>
</protein>
<accession>A0A368H058</accession>